<dbReference type="InterPro" id="IPR027330">
    <property type="entry name" value="TPX2_central_dom"/>
</dbReference>
<proteinExistence type="predicted"/>
<accession>A0A1Q3DHQ4</accession>
<dbReference type="GO" id="GO:0005819">
    <property type="term" value="C:spindle"/>
    <property type="evidence" value="ECO:0007669"/>
    <property type="project" value="InterPro"/>
</dbReference>
<dbReference type="GO" id="GO:0090307">
    <property type="term" value="P:mitotic spindle assembly"/>
    <property type="evidence" value="ECO:0007669"/>
    <property type="project" value="TreeGrafter"/>
</dbReference>
<dbReference type="GO" id="GO:0060236">
    <property type="term" value="P:regulation of mitotic spindle organization"/>
    <property type="evidence" value="ECO:0007669"/>
    <property type="project" value="InterPro"/>
</dbReference>
<keyword evidence="4" id="KW-1185">Reference proteome</keyword>
<dbReference type="FunCoup" id="A0A1Q3DHQ4">
    <property type="interactions" value="421"/>
</dbReference>
<dbReference type="GO" id="GO:0005880">
    <property type="term" value="C:nuclear microtubule"/>
    <property type="evidence" value="ECO:0007669"/>
    <property type="project" value="TreeGrafter"/>
</dbReference>
<dbReference type="PANTHER" id="PTHR14326:SF15">
    <property type="entry name" value="OS06G0130200 PROTEIN"/>
    <property type="match status" value="1"/>
</dbReference>
<evidence type="ECO:0000256" key="1">
    <source>
        <dbReference type="SAM" id="MobiDB-lite"/>
    </source>
</evidence>
<name>A0A1Q3DHQ4_CEPFO</name>
<dbReference type="Pfam" id="PF12214">
    <property type="entry name" value="TPX2_importin"/>
    <property type="match status" value="1"/>
</dbReference>
<dbReference type="PANTHER" id="PTHR14326">
    <property type="entry name" value="TARGETING PROTEIN FOR XKLP2"/>
    <property type="match status" value="1"/>
</dbReference>
<evidence type="ECO:0000259" key="2">
    <source>
        <dbReference type="Pfam" id="PF12214"/>
    </source>
</evidence>
<evidence type="ECO:0000313" key="3">
    <source>
        <dbReference type="EMBL" id="GAV91758.1"/>
    </source>
</evidence>
<dbReference type="EMBL" id="BDDD01008010">
    <property type="protein sequence ID" value="GAV91758.1"/>
    <property type="molecule type" value="Genomic_DNA"/>
</dbReference>
<dbReference type="STRING" id="3775.A0A1Q3DHQ4"/>
<dbReference type="InterPro" id="IPR009675">
    <property type="entry name" value="TPX2_fam"/>
</dbReference>
<evidence type="ECO:0000313" key="4">
    <source>
        <dbReference type="Proteomes" id="UP000187406"/>
    </source>
</evidence>
<feature type="region of interest" description="Disordered" evidence="1">
    <location>
        <begin position="335"/>
        <end position="372"/>
    </location>
</feature>
<sequence length="451" mass="50944">EREMEMEEEMEIEPFFDVEEVDIEYEFDAARFFDFTREESLCEAREAESWFNDAQSYPASPFVSKLILMENVNTSPKSKALDIDSDNGDVYHFSSTDVTNRDCEGVVREIFTNSRNGNLHTVLNQPMELTTGLRFNSQMPTAKLKSKAKSSVKPIPRNSTLMKPTASQLAKQNRLPQVAGSRFPTPLAQNERSLFNSSANEGQAAKRQKLEGGNLRKVTDAKQQVELVHKVPKKDGTVDKNPMHAKLKLTIPREPDLVTAHRAQRIRPKTNTEPEYVTTAARRFKACPLNRKIFETPLPLPKKSIPRFPEFQEFHLKTSERAMQHASAVSTVSLHCSDSDKGLGKPSNISASGKGNGESRRPSTAMDASKQDKCGIMHSFRARPLNKKIFSSKGDIGVFRNIKRETTVPMEFNFHTEKRNQHNLPIDLFSKLSLTSELQPNNRSELKLPPP</sequence>
<feature type="non-terminal residue" evidence="3">
    <location>
        <position position="1"/>
    </location>
</feature>
<dbReference type="InParanoid" id="A0A1Q3DHQ4"/>
<reference evidence="4" key="1">
    <citation type="submission" date="2016-04" db="EMBL/GenBank/DDBJ databases">
        <title>Cephalotus genome sequencing.</title>
        <authorList>
            <person name="Fukushima K."/>
            <person name="Hasebe M."/>
            <person name="Fang X."/>
        </authorList>
    </citation>
    <scope>NUCLEOTIDE SEQUENCE [LARGE SCALE GENOMIC DNA]</scope>
    <source>
        <strain evidence="4">cv. St1</strain>
    </source>
</reference>
<organism evidence="3 4">
    <name type="scientific">Cephalotus follicularis</name>
    <name type="common">Albany pitcher plant</name>
    <dbReference type="NCBI Taxonomy" id="3775"/>
    <lineage>
        <taxon>Eukaryota</taxon>
        <taxon>Viridiplantae</taxon>
        <taxon>Streptophyta</taxon>
        <taxon>Embryophyta</taxon>
        <taxon>Tracheophyta</taxon>
        <taxon>Spermatophyta</taxon>
        <taxon>Magnoliopsida</taxon>
        <taxon>eudicotyledons</taxon>
        <taxon>Gunneridae</taxon>
        <taxon>Pentapetalae</taxon>
        <taxon>rosids</taxon>
        <taxon>fabids</taxon>
        <taxon>Oxalidales</taxon>
        <taxon>Cephalotaceae</taxon>
        <taxon>Cephalotus</taxon>
    </lineage>
</organism>
<feature type="non-terminal residue" evidence="3">
    <location>
        <position position="451"/>
    </location>
</feature>
<dbReference type="GO" id="GO:0008017">
    <property type="term" value="F:microtubule binding"/>
    <property type="evidence" value="ECO:0007669"/>
    <property type="project" value="TreeGrafter"/>
</dbReference>
<dbReference type="AlphaFoldDB" id="A0A1Q3DHQ4"/>
<comment type="caution">
    <text evidence="3">The sequence shown here is derived from an EMBL/GenBank/DDBJ whole genome shotgun (WGS) entry which is preliminary data.</text>
</comment>
<feature type="domain" description="TPX2 central" evidence="2">
    <location>
        <begin position="247"/>
        <end position="414"/>
    </location>
</feature>
<gene>
    <name evidence="3" type="ORF">CFOL_v3_35146</name>
</gene>
<dbReference type="Proteomes" id="UP000187406">
    <property type="component" value="Unassembled WGS sequence"/>
</dbReference>
<dbReference type="OrthoDB" id="1684416at2759"/>
<protein>
    <submittedName>
        <fullName evidence="3">TPX2_importin domain-containing protein</fullName>
    </submittedName>
</protein>
<dbReference type="GO" id="GO:0030295">
    <property type="term" value="F:protein kinase activator activity"/>
    <property type="evidence" value="ECO:0007669"/>
    <property type="project" value="TreeGrafter"/>
</dbReference>